<feature type="signal peptide" evidence="2">
    <location>
        <begin position="1"/>
        <end position="20"/>
    </location>
</feature>
<keyword evidence="3" id="KW-0614">Plasmid</keyword>
<name>A0A3G8GW66_9BURK</name>
<feature type="region of interest" description="Disordered" evidence="1">
    <location>
        <begin position="19"/>
        <end position="93"/>
    </location>
</feature>
<reference evidence="4" key="1">
    <citation type="submission" date="2018-11" db="EMBL/GenBank/DDBJ databases">
        <title>FDA dAtabase for Regulatory Grade micrObial Sequences (FDA-ARGOS): Supporting development and validation of Infectious Disease Dx tests.</title>
        <authorList>
            <person name="Goldberg B."/>
            <person name="Campos J."/>
            <person name="Tallon L."/>
            <person name="Sadzewicz L."/>
            <person name="Zhao X."/>
            <person name="Vavikolanu K."/>
            <person name="Mehta A."/>
            <person name="Aluvathingal J."/>
            <person name="Nadendla S."/>
            <person name="Geyer C."/>
            <person name="Nandy P."/>
            <person name="Yan Y."/>
            <person name="Sichtig H."/>
        </authorList>
    </citation>
    <scope>NUCLEOTIDE SEQUENCE [LARGE SCALE GENOMIC DNA]</scope>
    <source>
        <strain evidence="4">FDAARGOS_614</strain>
        <plasmid evidence="4">unnamed1</plasmid>
    </source>
</reference>
<sequence>MKGIAFAIVLSTTIALPAFAQGTSDSTQGRSRAEVKKELAKSKHDGTYTKKNGEYPPSEQTVKQQKADHAASMHSKDGANPAFDKHDEPGAAR</sequence>
<feature type="chain" id="PRO_5043433690" evidence="2">
    <location>
        <begin position="21"/>
        <end position="93"/>
    </location>
</feature>
<dbReference type="Pfam" id="PF13663">
    <property type="entry name" value="DUF4148"/>
    <property type="match status" value="1"/>
</dbReference>
<evidence type="ECO:0000313" key="4">
    <source>
        <dbReference type="Proteomes" id="UP000270411"/>
    </source>
</evidence>
<dbReference type="EMBL" id="CP033968">
    <property type="protein sequence ID" value="AZG12200.1"/>
    <property type="molecule type" value="Genomic_DNA"/>
</dbReference>
<protein>
    <submittedName>
        <fullName evidence="3">DUF4148 domain-containing protein</fullName>
    </submittedName>
</protein>
<feature type="compositionally biased region" description="Polar residues" evidence="1">
    <location>
        <begin position="21"/>
        <end position="30"/>
    </location>
</feature>
<geneLocation type="plasmid" evidence="3">
    <name>unnamed1</name>
</geneLocation>
<evidence type="ECO:0000256" key="1">
    <source>
        <dbReference type="SAM" id="MobiDB-lite"/>
    </source>
</evidence>
<dbReference type="InterPro" id="IPR025421">
    <property type="entry name" value="DUF4148"/>
</dbReference>
<dbReference type="GeneID" id="92820687"/>
<dbReference type="KEGG" id="cpau:EHF44_01675"/>
<dbReference type="OrthoDB" id="8968123at2"/>
<dbReference type="Proteomes" id="UP000270411">
    <property type="component" value="Plasmid unnamed1"/>
</dbReference>
<accession>A0A3G8GW66</accession>
<evidence type="ECO:0000256" key="2">
    <source>
        <dbReference type="SAM" id="SignalP"/>
    </source>
</evidence>
<dbReference type="AlphaFoldDB" id="A0A3G8GW66"/>
<feature type="compositionally biased region" description="Basic and acidic residues" evidence="1">
    <location>
        <begin position="65"/>
        <end position="93"/>
    </location>
</feature>
<keyword evidence="2" id="KW-0732">Signal</keyword>
<organism evidence="3 4">
    <name type="scientific">Cupriavidus pauculus</name>
    <dbReference type="NCBI Taxonomy" id="82633"/>
    <lineage>
        <taxon>Bacteria</taxon>
        <taxon>Pseudomonadati</taxon>
        <taxon>Pseudomonadota</taxon>
        <taxon>Betaproteobacteria</taxon>
        <taxon>Burkholderiales</taxon>
        <taxon>Burkholderiaceae</taxon>
        <taxon>Cupriavidus</taxon>
    </lineage>
</organism>
<feature type="compositionally biased region" description="Basic and acidic residues" evidence="1">
    <location>
        <begin position="31"/>
        <end position="53"/>
    </location>
</feature>
<gene>
    <name evidence="3" type="ORF">EHF44_01675</name>
</gene>
<dbReference type="RefSeq" id="WP_017510906.1">
    <property type="nucleotide sequence ID" value="NZ_BAAAED010000043.1"/>
</dbReference>
<proteinExistence type="predicted"/>
<evidence type="ECO:0000313" key="3">
    <source>
        <dbReference type="EMBL" id="AZG12200.1"/>
    </source>
</evidence>